<dbReference type="SUPFAM" id="SSF55874">
    <property type="entry name" value="ATPase domain of HSP90 chaperone/DNA topoisomerase II/histidine kinase"/>
    <property type="match status" value="1"/>
</dbReference>
<keyword evidence="8 14" id="KW-0812">Transmembrane</keyword>
<dbReference type="GO" id="GO:0000155">
    <property type="term" value="F:phosphorelay sensor kinase activity"/>
    <property type="evidence" value="ECO:0007669"/>
    <property type="project" value="InterPro"/>
</dbReference>
<feature type="domain" description="PAS" evidence="16">
    <location>
        <begin position="546"/>
        <end position="593"/>
    </location>
</feature>
<dbReference type="InterPro" id="IPR015387">
    <property type="entry name" value="LuxQ-periplasm_dom"/>
</dbReference>
<keyword evidence="12 14" id="KW-1133">Transmembrane helix</keyword>
<dbReference type="CDD" id="cd00130">
    <property type="entry name" value="PAS"/>
    <property type="match status" value="2"/>
</dbReference>
<evidence type="ECO:0000259" key="17">
    <source>
        <dbReference type="PROSITE" id="PS50113"/>
    </source>
</evidence>
<proteinExistence type="predicted"/>
<keyword evidence="9" id="KW-0547">Nucleotide-binding</keyword>
<dbReference type="PROSITE" id="PS50112">
    <property type="entry name" value="PAS"/>
    <property type="match status" value="1"/>
</dbReference>
<dbReference type="InterPro" id="IPR036890">
    <property type="entry name" value="HATPase_C_sf"/>
</dbReference>
<dbReference type="SUPFAM" id="SSF103190">
    <property type="entry name" value="Sensory domain-like"/>
    <property type="match status" value="1"/>
</dbReference>
<evidence type="ECO:0000313" key="20">
    <source>
        <dbReference type="Proteomes" id="UP000183994"/>
    </source>
</evidence>
<dbReference type="GO" id="GO:0016791">
    <property type="term" value="F:phosphatase activity"/>
    <property type="evidence" value="ECO:0007669"/>
    <property type="project" value="InterPro"/>
</dbReference>
<evidence type="ECO:0000313" key="19">
    <source>
        <dbReference type="EMBL" id="SHJ19462.1"/>
    </source>
</evidence>
<evidence type="ECO:0000256" key="4">
    <source>
        <dbReference type="ARBA" id="ARBA00022475"/>
    </source>
</evidence>
<feature type="transmembrane region" description="Helical" evidence="14">
    <location>
        <begin position="66"/>
        <end position="88"/>
    </location>
</feature>
<dbReference type="Gene3D" id="1.10.287.130">
    <property type="match status" value="1"/>
</dbReference>
<feature type="domain" description="PAC" evidence="17">
    <location>
        <begin position="493"/>
        <end position="545"/>
    </location>
</feature>
<protein>
    <recommendedName>
        <fullName evidence="3">histidine kinase</fullName>
        <ecNumber evidence="3">2.7.13.3</ecNumber>
    </recommendedName>
</protein>
<feature type="transmembrane region" description="Helical" evidence="14">
    <location>
        <begin position="340"/>
        <end position="362"/>
    </location>
</feature>
<evidence type="ECO:0000256" key="2">
    <source>
        <dbReference type="ARBA" id="ARBA00004429"/>
    </source>
</evidence>
<dbReference type="Pfam" id="PF02518">
    <property type="entry name" value="HATPase_c"/>
    <property type="match status" value="1"/>
</dbReference>
<evidence type="ECO:0000256" key="10">
    <source>
        <dbReference type="ARBA" id="ARBA00022777"/>
    </source>
</evidence>
<keyword evidence="14" id="KW-0472">Membrane</keyword>
<dbReference type="InterPro" id="IPR004358">
    <property type="entry name" value="Sig_transdc_His_kin-like_C"/>
</dbReference>
<keyword evidence="5" id="KW-0997">Cell inner membrane</keyword>
<gene>
    <name evidence="19" type="ORF">SAMN02745216_01175</name>
</gene>
<dbReference type="InterPro" id="IPR000700">
    <property type="entry name" value="PAS-assoc_C"/>
</dbReference>
<keyword evidence="7" id="KW-0808">Transferase</keyword>
<dbReference type="Pfam" id="PF09308">
    <property type="entry name" value="LuxQ-periplasm"/>
    <property type="match status" value="1"/>
</dbReference>
<dbReference type="Gene3D" id="3.30.450.20">
    <property type="entry name" value="PAS domain"/>
    <property type="match status" value="2"/>
</dbReference>
<dbReference type="SUPFAM" id="SSF55785">
    <property type="entry name" value="PYP-like sensor domain (PAS domain)"/>
    <property type="match status" value="2"/>
</dbReference>
<evidence type="ECO:0000259" key="15">
    <source>
        <dbReference type="PROSITE" id="PS50109"/>
    </source>
</evidence>
<evidence type="ECO:0000256" key="14">
    <source>
        <dbReference type="SAM" id="Phobius"/>
    </source>
</evidence>
<keyword evidence="4" id="KW-1003">Cell membrane</keyword>
<evidence type="ECO:0000256" key="6">
    <source>
        <dbReference type="ARBA" id="ARBA00022553"/>
    </source>
</evidence>
<dbReference type="EC" id="2.7.13.3" evidence="3"/>
<dbReference type="InterPro" id="IPR003594">
    <property type="entry name" value="HATPase_dom"/>
</dbReference>
<dbReference type="SMART" id="SM00091">
    <property type="entry name" value="PAS"/>
    <property type="match status" value="2"/>
</dbReference>
<keyword evidence="11" id="KW-0067">ATP-binding</keyword>
<name>A0A1M6HB80_9BACT</name>
<evidence type="ECO:0000256" key="3">
    <source>
        <dbReference type="ARBA" id="ARBA00012438"/>
    </source>
</evidence>
<evidence type="ECO:0000256" key="13">
    <source>
        <dbReference type="ARBA" id="ARBA00023012"/>
    </source>
</evidence>
<evidence type="ECO:0000256" key="8">
    <source>
        <dbReference type="ARBA" id="ARBA00022692"/>
    </source>
</evidence>
<dbReference type="PROSITE" id="PS50109">
    <property type="entry name" value="HIS_KIN"/>
    <property type="match status" value="1"/>
</dbReference>
<accession>A0A1M6HB80</accession>
<dbReference type="NCBIfam" id="TIGR00229">
    <property type="entry name" value="sensory_box"/>
    <property type="match status" value="2"/>
</dbReference>
<dbReference type="Proteomes" id="UP000183994">
    <property type="component" value="Unassembled WGS sequence"/>
</dbReference>
<evidence type="ECO:0000256" key="7">
    <source>
        <dbReference type="ARBA" id="ARBA00022679"/>
    </source>
</evidence>
<dbReference type="PROSITE" id="PS50113">
    <property type="entry name" value="PAC"/>
    <property type="match status" value="1"/>
</dbReference>
<dbReference type="InterPro" id="IPR003660">
    <property type="entry name" value="HAMP_dom"/>
</dbReference>
<dbReference type="AlphaFoldDB" id="A0A1M6HB80"/>
<dbReference type="InterPro" id="IPR035965">
    <property type="entry name" value="PAS-like_dom_sf"/>
</dbReference>
<dbReference type="Gene3D" id="3.30.450.220">
    <property type="entry name" value="LuxQ periplasmic domain, N-terminal subdomain"/>
    <property type="match status" value="1"/>
</dbReference>
<dbReference type="PRINTS" id="PR00344">
    <property type="entry name" value="BCTRLSENSOR"/>
</dbReference>
<comment type="subcellular location">
    <subcellularLocation>
        <location evidence="2">Cell inner membrane</location>
        <topology evidence="2">Multi-pass membrane protein</topology>
    </subcellularLocation>
</comment>
<dbReference type="InterPro" id="IPR013656">
    <property type="entry name" value="PAS_4"/>
</dbReference>
<keyword evidence="10" id="KW-0418">Kinase</keyword>
<dbReference type="Gene3D" id="3.30.565.10">
    <property type="entry name" value="Histidine kinase-like ATPase, C-terminal domain"/>
    <property type="match status" value="1"/>
</dbReference>
<dbReference type="PANTHER" id="PTHR43065:SF51">
    <property type="entry name" value="HISTIDINE KINASE"/>
    <property type="match status" value="1"/>
</dbReference>
<evidence type="ECO:0000256" key="12">
    <source>
        <dbReference type="ARBA" id="ARBA00022989"/>
    </source>
</evidence>
<dbReference type="InterPro" id="IPR029151">
    <property type="entry name" value="Sensor-like_sf"/>
</dbReference>
<dbReference type="InterPro" id="IPR003661">
    <property type="entry name" value="HisK_dim/P_dom"/>
</dbReference>
<keyword evidence="20" id="KW-1185">Reference proteome</keyword>
<dbReference type="OrthoDB" id="5408721at2"/>
<evidence type="ECO:0000256" key="1">
    <source>
        <dbReference type="ARBA" id="ARBA00000085"/>
    </source>
</evidence>
<reference evidence="20" key="1">
    <citation type="submission" date="2016-11" db="EMBL/GenBank/DDBJ databases">
        <authorList>
            <person name="Varghese N."/>
            <person name="Submissions S."/>
        </authorList>
    </citation>
    <scope>NUCLEOTIDE SEQUENCE [LARGE SCALE GENOMIC DNA]</scope>
    <source>
        <strain evidence="20">DSM 16219</strain>
    </source>
</reference>
<evidence type="ECO:0000256" key="11">
    <source>
        <dbReference type="ARBA" id="ARBA00022840"/>
    </source>
</evidence>
<dbReference type="InterPro" id="IPR043056">
    <property type="entry name" value="LuxQ-periplasm_N"/>
</dbReference>
<evidence type="ECO:0000259" key="16">
    <source>
        <dbReference type="PROSITE" id="PS50112"/>
    </source>
</evidence>
<dbReference type="PROSITE" id="PS50885">
    <property type="entry name" value="HAMP"/>
    <property type="match status" value="1"/>
</dbReference>
<keyword evidence="6" id="KW-0597">Phosphoprotein</keyword>
<dbReference type="STRING" id="1121393.SAMN02745216_01175"/>
<evidence type="ECO:0000256" key="5">
    <source>
        <dbReference type="ARBA" id="ARBA00022519"/>
    </source>
</evidence>
<sequence>MLEYSLTIRFQCVHLSVRALFRRQGVFEQALIVCEKMAFSAPQKDDGPIIKIASNMNTPRTIRLPTLLTLYLGLSMGLLSVGLLIWSYHTSHVALEQQMLSTFKQRHVIVRDGLHASMREVALHLDAMGGDRAFQQALQERDENTLLALIEAFPHNNSESALDLLFVLKEDGSIILNATSPLFGLEDLPGGLKDLSTPAQNASVLKAFHVQGKDLLACVGSVKIKDKKTGRVLGALIGGPVLNDNFGFVEMIRDKAQVMDVVLLHKGEVVAFSCQVDSGVTQTLSNMGRTSDPLELHVADGIVASYQELRVQDSDRPLKVCLSDDGIIWDRLAQAFLGKLAVMVIACALVILLNMFVFRRIISKPVNAMMEYFHAISSGREDPEFREGGIEEFNVIGQAAGDMVKSLRIADKNLVESERKFHALFDNSFQFMGLLDREGRLLETNQASLDAVGCGLEDVQGIFFWETPWWRHDAEEAQRIKECVLKAGEGVFSRIDVTSLNSLDELRYIDFSIKPIFSKDGQVSVLIPEGRDITEIRDAQQTMRNLRLLLQNILDSMPSIVVGLDAYKKITHWNRQAENHSGISAEKARGRSLGETLPEFPLLSDSVNSALETRKIVKNERVVVLTESKARYFDCTVFPLTASETYGAVVRLDEVTDRVNLEQSMVNTEKMASLGGLAAGMAHEINNPLAGMIQNAQVISNRLSTKLPQNHAAAQECGTSMEAIQQYMDKRGVLRMFASLMKSGGQAARIIDNILMFARDKASIYKPHDLNDLMDRSIKLAAADFRVKTHIDLKKIKIIRDFSEGCPPVPCDPGGMQLVFLNLIKNAAQAIADSPTARKNGVIRLKQAKEADMALIEIEDNGIGMTKDLQKRVFEPFFTTRPTGRGTGLGLSVSYFVVTQDHGGDLTLASQPGKGTVITICLPLVGKSALPIEDAGG</sequence>
<dbReference type="PANTHER" id="PTHR43065">
    <property type="entry name" value="SENSOR HISTIDINE KINASE"/>
    <property type="match status" value="1"/>
</dbReference>
<dbReference type="SMART" id="SM00388">
    <property type="entry name" value="HisKA"/>
    <property type="match status" value="1"/>
</dbReference>
<dbReference type="InterPro" id="IPR000014">
    <property type="entry name" value="PAS"/>
</dbReference>
<dbReference type="InterPro" id="IPR005467">
    <property type="entry name" value="His_kinase_dom"/>
</dbReference>
<comment type="catalytic activity">
    <reaction evidence="1">
        <text>ATP + protein L-histidine = ADP + protein N-phospho-L-histidine.</text>
        <dbReference type="EC" id="2.7.13.3"/>
    </reaction>
</comment>
<dbReference type="SUPFAM" id="SSF47384">
    <property type="entry name" value="Homodimeric domain of signal transducing histidine kinase"/>
    <property type="match status" value="1"/>
</dbReference>
<dbReference type="Pfam" id="PF00512">
    <property type="entry name" value="HisKA"/>
    <property type="match status" value="1"/>
</dbReference>
<evidence type="ECO:0000256" key="9">
    <source>
        <dbReference type="ARBA" id="ARBA00022741"/>
    </source>
</evidence>
<dbReference type="SMART" id="SM00387">
    <property type="entry name" value="HATPase_c"/>
    <property type="match status" value="1"/>
</dbReference>
<dbReference type="Pfam" id="PF08448">
    <property type="entry name" value="PAS_4"/>
    <property type="match status" value="2"/>
</dbReference>
<dbReference type="CDD" id="cd00082">
    <property type="entry name" value="HisKA"/>
    <property type="match status" value="1"/>
</dbReference>
<dbReference type="InterPro" id="IPR036097">
    <property type="entry name" value="HisK_dim/P_sf"/>
</dbReference>
<evidence type="ECO:0000259" key="18">
    <source>
        <dbReference type="PROSITE" id="PS50885"/>
    </source>
</evidence>
<feature type="domain" description="Histidine kinase" evidence="15">
    <location>
        <begin position="680"/>
        <end position="926"/>
    </location>
</feature>
<keyword evidence="13" id="KW-0902">Two-component regulatory system</keyword>
<feature type="domain" description="HAMP" evidence="18">
    <location>
        <begin position="360"/>
        <end position="412"/>
    </location>
</feature>
<dbReference type="GO" id="GO:0005886">
    <property type="term" value="C:plasma membrane"/>
    <property type="evidence" value="ECO:0007669"/>
    <property type="project" value="UniProtKB-SubCell"/>
</dbReference>
<dbReference type="EMBL" id="FQZU01000005">
    <property type="protein sequence ID" value="SHJ19462.1"/>
    <property type="molecule type" value="Genomic_DNA"/>
</dbReference>
<organism evidence="19 20">
    <name type="scientific">Desulfatibacillum alkenivorans DSM 16219</name>
    <dbReference type="NCBI Taxonomy" id="1121393"/>
    <lineage>
        <taxon>Bacteria</taxon>
        <taxon>Pseudomonadati</taxon>
        <taxon>Thermodesulfobacteriota</taxon>
        <taxon>Desulfobacteria</taxon>
        <taxon>Desulfobacterales</taxon>
        <taxon>Desulfatibacillaceae</taxon>
        <taxon>Desulfatibacillum</taxon>
    </lineage>
</organism>
<dbReference type="GO" id="GO:0005524">
    <property type="term" value="F:ATP binding"/>
    <property type="evidence" value="ECO:0007669"/>
    <property type="project" value="UniProtKB-KW"/>
</dbReference>